<dbReference type="InterPro" id="IPR036873">
    <property type="entry name" value="Rhodanese-like_dom_sf"/>
</dbReference>
<dbReference type="SUPFAM" id="SSF52821">
    <property type="entry name" value="Rhodanese/Cell cycle control phosphatase"/>
    <property type="match status" value="1"/>
</dbReference>
<proteinExistence type="predicted"/>
<dbReference type="PROSITE" id="PS50206">
    <property type="entry name" value="RHODANESE_3"/>
    <property type="match status" value="1"/>
</dbReference>
<dbReference type="Pfam" id="PF00581">
    <property type="entry name" value="Rhodanese"/>
    <property type="match status" value="1"/>
</dbReference>
<reference evidence="3" key="1">
    <citation type="submission" date="2018-05" db="EMBL/GenBank/DDBJ databases">
        <authorList>
            <person name="Lanie J.A."/>
            <person name="Ng W.-L."/>
            <person name="Kazmierczak K.M."/>
            <person name="Andrzejewski T.M."/>
            <person name="Davidsen T.M."/>
            <person name="Wayne K.J."/>
            <person name="Tettelin H."/>
            <person name="Glass J.I."/>
            <person name="Rusch D."/>
            <person name="Podicherti R."/>
            <person name="Tsui H.-C.T."/>
            <person name="Winkler M.E."/>
        </authorList>
    </citation>
    <scope>NUCLEOTIDE SEQUENCE</scope>
</reference>
<protein>
    <recommendedName>
        <fullName evidence="2">Rhodanese domain-containing protein</fullName>
    </recommendedName>
</protein>
<gene>
    <name evidence="3" type="ORF">METZ01_LOCUS101206</name>
</gene>
<evidence type="ECO:0000256" key="1">
    <source>
        <dbReference type="SAM" id="Phobius"/>
    </source>
</evidence>
<keyword evidence="1" id="KW-0472">Membrane</keyword>
<name>A0A381W7B8_9ZZZZ</name>
<keyword evidence="1" id="KW-0812">Transmembrane</keyword>
<feature type="domain" description="Rhodanese" evidence="2">
    <location>
        <begin position="66"/>
        <end position="158"/>
    </location>
</feature>
<organism evidence="3">
    <name type="scientific">marine metagenome</name>
    <dbReference type="NCBI Taxonomy" id="408172"/>
    <lineage>
        <taxon>unclassified sequences</taxon>
        <taxon>metagenomes</taxon>
        <taxon>ecological metagenomes</taxon>
    </lineage>
</organism>
<dbReference type="AlphaFoldDB" id="A0A381W7B8"/>
<dbReference type="InterPro" id="IPR001763">
    <property type="entry name" value="Rhodanese-like_dom"/>
</dbReference>
<dbReference type="EMBL" id="UINC01010911">
    <property type="protein sequence ID" value="SVA48352.1"/>
    <property type="molecule type" value="Genomic_DNA"/>
</dbReference>
<keyword evidence="1" id="KW-1133">Transmembrane helix</keyword>
<evidence type="ECO:0000259" key="2">
    <source>
        <dbReference type="PROSITE" id="PS50206"/>
    </source>
</evidence>
<feature type="transmembrane region" description="Helical" evidence="1">
    <location>
        <begin position="6"/>
        <end position="24"/>
    </location>
</feature>
<sequence length="160" mass="17858">VSTKQQVTFIITVSVLVGLISNLVRSDAISWMAEPIEVVKNVNDVLLTLSEPEIREIDLEMAKSLHKTGLLFVDARAEEYLSDGMIPDAIANDDVGLLSEQIEFLIGYEKGFVIYCSDDDCGSSEELAYELQDFGFMNIFVFKGGWKSWTDAGLEIEIHE</sequence>
<accession>A0A381W7B8</accession>
<evidence type="ECO:0000313" key="3">
    <source>
        <dbReference type="EMBL" id="SVA48352.1"/>
    </source>
</evidence>
<dbReference type="SMART" id="SM00450">
    <property type="entry name" value="RHOD"/>
    <property type="match status" value="1"/>
</dbReference>
<dbReference type="Gene3D" id="3.40.250.10">
    <property type="entry name" value="Rhodanese-like domain"/>
    <property type="match status" value="1"/>
</dbReference>
<feature type="non-terminal residue" evidence="3">
    <location>
        <position position="1"/>
    </location>
</feature>